<evidence type="ECO:0000313" key="4">
    <source>
        <dbReference type="Ensembl" id="ENSCMIP00000029484.1"/>
    </source>
</evidence>
<feature type="chain" id="PRO_5021221540" description="Tumor protein p53-inducible protein 13" evidence="3">
    <location>
        <begin position="25"/>
        <end position="643"/>
    </location>
</feature>
<dbReference type="GO" id="GO:0005737">
    <property type="term" value="C:cytoplasm"/>
    <property type="evidence" value="ECO:0007669"/>
    <property type="project" value="TreeGrafter"/>
</dbReference>
<feature type="compositionally biased region" description="Basic and acidic residues" evidence="1">
    <location>
        <begin position="280"/>
        <end position="289"/>
    </location>
</feature>
<reference evidence="5" key="2">
    <citation type="journal article" date="2007" name="PLoS Biol.">
        <title>Survey sequencing and comparative analysis of the elephant shark (Callorhinchus milii) genome.</title>
        <authorList>
            <person name="Venkatesh B."/>
            <person name="Kirkness E.F."/>
            <person name="Loh Y.H."/>
            <person name="Halpern A.L."/>
            <person name="Lee A.P."/>
            <person name="Johnson J."/>
            <person name="Dandona N."/>
            <person name="Viswanathan L.D."/>
            <person name="Tay A."/>
            <person name="Venter J.C."/>
            <person name="Strausberg R.L."/>
            <person name="Brenner S."/>
        </authorList>
    </citation>
    <scope>NUCLEOTIDE SEQUENCE [LARGE SCALE GENOMIC DNA]</scope>
</reference>
<accession>A0A4W3IGW1</accession>
<dbReference type="AlphaFoldDB" id="A0A4W3IGW1"/>
<feature type="region of interest" description="Disordered" evidence="1">
    <location>
        <begin position="522"/>
        <end position="541"/>
    </location>
</feature>
<keyword evidence="3" id="KW-0732">Signal</keyword>
<feature type="compositionally biased region" description="Polar residues" evidence="1">
    <location>
        <begin position="365"/>
        <end position="378"/>
    </location>
</feature>
<dbReference type="Pfam" id="PF11303">
    <property type="entry name" value="DUF3105"/>
    <property type="match status" value="1"/>
</dbReference>
<feature type="compositionally biased region" description="Polar residues" evidence="1">
    <location>
        <begin position="335"/>
        <end position="351"/>
    </location>
</feature>
<proteinExistence type="predicted"/>
<keyword evidence="2" id="KW-0472">Membrane</keyword>
<feature type="region of interest" description="Disordered" evidence="1">
    <location>
        <begin position="258"/>
        <end position="490"/>
    </location>
</feature>
<reference evidence="5" key="3">
    <citation type="journal article" date="2014" name="Nature">
        <title>Elephant shark genome provides unique insights into gnathostome evolution.</title>
        <authorList>
            <consortium name="International Elephant Shark Genome Sequencing Consortium"/>
            <person name="Venkatesh B."/>
            <person name="Lee A.P."/>
            <person name="Ravi V."/>
            <person name="Maurya A.K."/>
            <person name="Lian M.M."/>
            <person name="Swann J.B."/>
            <person name="Ohta Y."/>
            <person name="Flajnik M.F."/>
            <person name="Sutoh Y."/>
            <person name="Kasahara M."/>
            <person name="Hoon S."/>
            <person name="Gangu V."/>
            <person name="Roy S.W."/>
            <person name="Irimia M."/>
            <person name="Korzh V."/>
            <person name="Kondrychyn I."/>
            <person name="Lim Z.W."/>
            <person name="Tay B.H."/>
            <person name="Tohari S."/>
            <person name="Kong K.W."/>
            <person name="Ho S."/>
            <person name="Lorente-Galdos B."/>
            <person name="Quilez J."/>
            <person name="Marques-Bonet T."/>
            <person name="Raney B.J."/>
            <person name="Ingham P.W."/>
            <person name="Tay A."/>
            <person name="Hillier L.W."/>
            <person name="Minx P."/>
            <person name="Boehm T."/>
            <person name="Wilson R.K."/>
            <person name="Brenner S."/>
            <person name="Warren W.C."/>
        </authorList>
    </citation>
    <scope>NUCLEOTIDE SEQUENCE [LARGE SCALE GENOMIC DNA]</scope>
</reference>
<evidence type="ECO:0000256" key="2">
    <source>
        <dbReference type="SAM" id="Phobius"/>
    </source>
</evidence>
<gene>
    <name evidence="4" type="primary">tp53i13</name>
</gene>
<sequence length="643" mass="70023">MVGVGGVWAVTAAVPVIAALGAVGAPQRDTETHTHTVRRADMARTQPELRVALTLWLLLCWAQTEAKTCENCEVVLDVDFLPVEALICPGPSWPLPEKIVPHVAKEVHHEQHGGIAFLYHPCVDPRLKKELSLLAKACVCNQTITPHPNLTQGQPLALVGWGRRLEMSAIDLREAVLWLRKSVSRARGSKMGDGKEKLASKPAHRAAVCPGHRVKVLQSYFMNADFGPSIRKWDKTKGSALSAMLQSGCVLLRRRREVQDRQKPVRPIQHEAQSPAKARVQREVEERNKMAKNITSAVNTGRLSSGVTKPQSPPNPVLSVTDGSPDQILGRERNGVSQGLESETQQNSDPQGTIGALDPKADMGKNSSVAGHSQPSNIESRRGAEQDQSGQRHWVGNSTSEGKPPQAQGRQSEGGIKKQEDNRGNSPHFARQQKEPKAISVPVTGKDRRPPNDAEGQSLEGGKSAKVPAQPLQDAGGSSSSGERDGLGAAEPGQVAANETAPNQGGLSSHNGSAAAESANVKCKCEDKTRQNSEAAAVKRTDSRLDSKASYVPTPRTEEAAWAAAALTFLFVFLTVAVLYTRLYRKFIKSHSLYWAPGSNREENVTDVLKRRLLLFSKRRKKRCFYKKKPVLPYDQLQSDESD</sequence>
<dbReference type="PANTHER" id="PTHR34179">
    <property type="entry name" value="TUMOR PROTEIN P53-INDUCIBLE PROTEIN 13"/>
    <property type="match status" value="1"/>
</dbReference>
<evidence type="ECO:0000256" key="1">
    <source>
        <dbReference type="SAM" id="MobiDB-lite"/>
    </source>
</evidence>
<feature type="compositionally biased region" description="Polar residues" evidence="1">
    <location>
        <begin position="293"/>
        <end position="310"/>
    </location>
</feature>
<dbReference type="PANTHER" id="PTHR34179:SF1">
    <property type="entry name" value="TUMOR PROTEIN P53-INDUCIBLE PROTEIN 13"/>
    <property type="match status" value="1"/>
</dbReference>
<dbReference type="Ensembl" id="ENSCMIT00000029950.1">
    <property type="protein sequence ID" value="ENSCMIP00000029484.1"/>
    <property type="gene ID" value="ENSCMIG00000012756.1"/>
</dbReference>
<feature type="signal peptide" evidence="3">
    <location>
        <begin position="1"/>
        <end position="24"/>
    </location>
</feature>
<feature type="compositionally biased region" description="Basic and acidic residues" evidence="1">
    <location>
        <begin position="523"/>
        <end position="541"/>
    </location>
</feature>
<dbReference type="InterPro" id="IPR021454">
    <property type="entry name" value="DUF3105"/>
</dbReference>
<reference evidence="4" key="5">
    <citation type="submission" date="2025-09" db="UniProtKB">
        <authorList>
            <consortium name="Ensembl"/>
        </authorList>
    </citation>
    <scope>IDENTIFICATION</scope>
</reference>
<dbReference type="Proteomes" id="UP000314986">
    <property type="component" value="Unassembled WGS sequence"/>
</dbReference>
<dbReference type="OMA" id="KSDSLYW"/>
<keyword evidence="2" id="KW-0812">Transmembrane</keyword>
<evidence type="ECO:0000313" key="5">
    <source>
        <dbReference type="Proteomes" id="UP000314986"/>
    </source>
</evidence>
<evidence type="ECO:0000256" key="3">
    <source>
        <dbReference type="SAM" id="SignalP"/>
    </source>
</evidence>
<keyword evidence="5" id="KW-1185">Reference proteome</keyword>
<evidence type="ECO:0008006" key="6">
    <source>
        <dbReference type="Google" id="ProtNLM"/>
    </source>
</evidence>
<protein>
    <recommendedName>
        <fullName evidence="6">Tumor protein p53-inducible protein 13</fullName>
    </recommendedName>
</protein>
<name>A0A4W3IGW1_CALMI</name>
<keyword evidence="2" id="KW-1133">Transmembrane helix</keyword>
<dbReference type="GeneTree" id="ENSGT00390000008202"/>
<feature type="transmembrane region" description="Helical" evidence="2">
    <location>
        <begin position="560"/>
        <end position="580"/>
    </location>
</feature>
<organism evidence="4 5">
    <name type="scientific">Callorhinchus milii</name>
    <name type="common">Ghost shark</name>
    <dbReference type="NCBI Taxonomy" id="7868"/>
    <lineage>
        <taxon>Eukaryota</taxon>
        <taxon>Metazoa</taxon>
        <taxon>Chordata</taxon>
        <taxon>Craniata</taxon>
        <taxon>Vertebrata</taxon>
        <taxon>Chondrichthyes</taxon>
        <taxon>Holocephali</taxon>
        <taxon>Chimaeriformes</taxon>
        <taxon>Callorhinchidae</taxon>
        <taxon>Callorhinchus</taxon>
    </lineage>
</organism>
<reference evidence="4" key="4">
    <citation type="submission" date="2025-08" db="UniProtKB">
        <authorList>
            <consortium name="Ensembl"/>
        </authorList>
    </citation>
    <scope>IDENTIFICATION</scope>
</reference>
<reference evidence="5" key="1">
    <citation type="journal article" date="2006" name="Science">
        <title>Ancient noncoding elements conserved in the human genome.</title>
        <authorList>
            <person name="Venkatesh B."/>
            <person name="Kirkness E.F."/>
            <person name="Loh Y.H."/>
            <person name="Halpern A.L."/>
            <person name="Lee A.P."/>
            <person name="Johnson J."/>
            <person name="Dandona N."/>
            <person name="Viswanathan L.D."/>
            <person name="Tay A."/>
            <person name="Venter J.C."/>
            <person name="Strausberg R.L."/>
            <person name="Brenner S."/>
        </authorList>
    </citation>
    <scope>NUCLEOTIDE SEQUENCE [LARGE SCALE GENOMIC DNA]</scope>
</reference>
<feature type="compositionally biased region" description="Polar residues" evidence="1">
    <location>
        <begin position="386"/>
        <end position="401"/>
    </location>
</feature>
<dbReference type="STRING" id="7868.ENSCMIP00000029484"/>
<dbReference type="InParanoid" id="A0A4W3IGW1"/>